<protein>
    <submittedName>
        <fullName evidence="1">Uncharacterized protein</fullName>
    </submittedName>
</protein>
<proteinExistence type="predicted"/>
<evidence type="ECO:0000313" key="1">
    <source>
        <dbReference type="EMBL" id="ESA00220.1"/>
    </source>
</evidence>
<name>U9SWF2_RHIID</name>
<sequence length="172" mass="20167">DKDHYKEFNTIYGTQTSDKYRLSCMAQPEASDMPKAVLTFEQKDQINIYIDQIRYSCEECLFLQDHSLGGLLFTKQALTCNSPIEVEYYSRRLQKDQLCYYCELKEFLIDIDDDILENYQSVYPLCSNCKIGGHSFHTWGGWGYVNQKCKLEWPYSALNKLSRVKLVYVNSI</sequence>
<dbReference type="EMBL" id="KI297360">
    <property type="protein sequence ID" value="ESA00220.1"/>
    <property type="molecule type" value="Genomic_DNA"/>
</dbReference>
<accession>U9SWF2</accession>
<dbReference type="HOGENOM" id="CLU_1559037_0_0_1"/>
<reference evidence="1" key="1">
    <citation type="submission" date="2013-07" db="EMBL/GenBank/DDBJ databases">
        <title>The genome of an arbuscular mycorrhizal fungus provides insights into the evolution of the oldest plant symbiosis.</title>
        <authorList>
            <consortium name="DOE Joint Genome Institute"/>
            <person name="Tisserant E."/>
            <person name="Malbreil M."/>
            <person name="Kuo A."/>
            <person name="Kohler A."/>
            <person name="Symeonidi A."/>
            <person name="Balestrini R."/>
            <person name="Charron P."/>
            <person name="Duensing N."/>
            <person name="Frei-dit-Frey N."/>
            <person name="Gianinazzi-Pearson V."/>
            <person name="Gilbert B."/>
            <person name="Handa Y."/>
            <person name="Hijri M."/>
            <person name="Kaul R."/>
            <person name="Kawaguchi M."/>
            <person name="Krajinski F."/>
            <person name="Lammers P."/>
            <person name="Lapierre D."/>
            <person name="Masclaux F.G."/>
            <person name="Murat C."/>
            <person name="Morin E."/>
            <person name="Ndikumana S."/>
            <person name="Pagni M."/>
            <person name="Petitpierre D."/>
            <person name="Requena N."/>
            <person name="Rosikiewicz P."/>
            <person name="Riley R."/>
            <person name="Saito K."/>
            <person name="San Clemente H."/>
            <person name="Shapiro H."/>
            <person name="van Tuinen D."/>
            <person name="Becard G."/>
            <person name="Bonfante P."/>
            <person name="Paszkowski U."/>
            <person name="Shachar-Hill Y."/>
            <person name="Young J.P."/>
            <person name="Sanders I.R."/>
            <person name="Henrissat B."/>
            <person name="Rensing S.A."/>
            <person name="Grigoriev I.V."/>
            <person name="Corradi N."/>
            <person name="Roux C."/>
            <person name="Martin F."/>
        </authorList>
    </citation>
    <scope>NUCLEOTIDE SEQUENCE</scope>
    <source>
        <strain evidence="1">DAOM 197198</strain>
    </source>
</reference>
<organism evidence="1">
    <name type="scientific">Rhizophagus irregularis (strain DAOM 181602 / DAOM 197198 / MUCL 43194)</name>
    <name type="common">Arbuscular mycorrhizal fungus</name>
    <name type="synonym">Glomus intraradices</name>
    <dbReference type="NCBI Taxonomy" id="747089"/>
    <lineage>
        <taxon>Eukaryota</taxon>
        <taxon>Fungi</taxon>
        <taxon>Fungi incertae sedis</taxon>
        <taxon>Mucoromycota</taxon>
        <taxon>Glomeromycotina</taxon>
        <taxon>Glomeromycetes</taxon>
        <taxon>Glomerales</taxon>
        <taxon>Glomeraceae</taxon>
        <taxon>Rhizophagus</taxon>
    </lineage>
</organism>
<dbReference type="AlphaFoldDB" id="U9SWF2"/>
<feature type="non-terminal residue" evidence="1">
    <location>
        <position position="1"/>
    </location>
</feature>
<gene>
    <name evidence="1" type="ORF">GLOINDRAFT_87555</name>
</gene>